<organism evidence="2 4">
    <name type="scientific">Oikopleura dioica</name>
    <name type="common">Tunicate</name>
    <dbReference type="NCBI Taxonomy" id="34765"/>
    <lineage>
        <taxon>Eukaryota</taxon>
        <taxon>Metazoa</taxon>
        <taxon>Chordata</taxon>
        <taxon>Tunicata</taxon>
        <taxon>Appendicularia</taxon>
        <taxon>Copelata</taxon>
        <taxon>Oikopleuridae</taxon>
        <taxon>Oikopleura</taxon>
    </lineage>
</organism>
<sequence length="535" mass="61209">MQLLRRTLDELSTPLIKDEINEFYRYLSTTYLNDDAKFPPSSWALALSIGARNGSKFLTNNSLEIMNSSLVDQGINNATELSTVISIANGFKSESFSTEIAKLESNSQQSTKNDRLCALVAVVRYEQLARFDKKCAENGSIEEAIVSVGFGLMRARSKAESLKSTQKLRHFINNATQPETAVFQNLIKESTADSYQFQEAMPVMSPVRDEQETAGEQVDPDPFAQQGGEFDLRRVAAPIAQPVQRVERRVDEETSNDEVDVPAVIHEFDPPPVDSLPSDNEDREPENFEKSPSPIHWERLLDKTDEIDETIRKQFPNRPSSSESEQENDEAGQANRSRPTSDSYRNFDDRTSPEKLVLSEPKQPRKYIRSAKSAKQRKTRDLSLSDSESDHERPESSQNTRSLCAKVKRNAKKSTYCEHDSPPKKKKKKTEAEVRLAAQIAKEKKILKERNRKKRENDPKGYYADIANKRRQTIQRKKEQNEELIAELREELEKMKAENAKLRKREEMRKADIPDDDDLMRQLKEVLATSDEEDF</sequence>
<feature type="compositionally biased region" description="Polar residues" evidence="1">
    <location>
        <begin position="334"/>
        <end position="344"/>
    </location>
</feature>
<feature type="compositionally biased region" description="Basic and acidic residues" evidence="1">
    <location>
        <begin position="449"/>
        <end position="459"/>
    </location>
</feature>
<evidence type="ECO:0000313" key="3">
    <source>
        <dbReference type="EMBL" id="CAG5082697.1"/>
    </source>
</evidence>
<dbReference type="EMBL" id="OU015568">
    <property type="protein sequence ID" value="CAG5082697.1"/>
    <property type="molecule type" value="Genomic_DNA"/>
</dbReference>
<dbReference type="Proteomes" id="UP001158576">
    <property type="component" value="Chromosome PAR"/>
</dbReference>
<proteinExistence type="predicted"/>
<gene>
    <name evidence="3" type="ORF">OKIOD_LOCUS1743</name>
    <name evidence="2" type="ORF">OKIOD_LOCUS634</name>
</gene>
<name>A0ABN7RN48_OIKDI</name>
<protein>
    <submittedName>
        <fullName evidence="3">Oidioi.mRNA.OKI2018_I69.PAR.g10185.t1.cds</fullName>
    </submittedName>
    <submittedName>
        <fullName evidence="2">Oidioi.mRNA.OKI2018_I69.PAR.g9076.t1.cds</fullName>
    </submittedName>
</protein>
<evidence type="ECO:0000313" key="4">
    <source>
        <dbReference type="Proteomes" id="UP001158576"/>
    </source>
</evidence>
<accession>A0ABN7RN48</accession>
<keyword evidence="4" id="KW-1185">Reference proteome</keyword>
<feature type="region of interest" description="Disordered" evidence="1">
    <location>
        <begin position="245"/>
        <end position="432"/>
    </location>
</feature>
<reference evidence="2 4" key="1">
    <citation type="submission" date="2021-04" db="EMBL/GenBank/DDBJ databases">
        <authorList>
            <person name="Bliznina A."/>
        </authorList>
    </citation>
    <scope>NUCLEOTIDE SEQUENCE [LARGE SCALE GENOMIC DNA]</scope>
</reference>
<feature type="compositionally biased region" description="Basic and acidic residues" evidence="1">
    <location>
        <begin position="296"/>
        <end position="312"/>
    </location>
</feature>
<feature type="compositionally biased region" description="Basic residues" evidence="1">
    <location>
        <begin position="364"/>
        <end position="378"/>
    </location>
</feature>
<feature type="region of interest" description="Disordered" evidence="1">
    <location>
        <begin position="449"/>
        <end position="478"/>
    </location>
</feature>
<feature type="compositionally biased region" description="Basic and acidic residues" evidence="1">
    <location>
        <begin position="379"/>
        <end position="395"/>
    </location>
</feature>
<evidence type="ECO:0000313" key="2">
    <source>
        <dbReference type="EMBL" id="CAG5078757.1"/>
    </source>
</evidence>
<evidence type="ECO:0000256" key="1">
    <source>
        <dbReference type="SAM" id="MobiDB-lite"/>
    </source>
</evidence>
<dbReference type="EMBL" id="OU015568">
    <property type="protein sequence ID" value="CAG5078757.1"/>
    <property type="molecule type" value="Genomic_DNA"/>
</dbReference>